<dbReference type="InterPro" id="IPR001736">
    <property type="entry name" value="PLipase_D/transphosphatidylase"/>
</dbReference>
<dbReference type="EC" id="2.7.8.-" evidence="8"/>
<dbReference type="GO" id="GO:0008808">
    <property type="term" value="F:cardiolipin synthase activity"/>
    <property type="evidence" value="ECO:0007669"/>
    <property type="project" value="UniProtKB-UniRule"/>
</dbReference>
<dbReference type="SUPFAM" id="SSF56024">
    <property type="entry name" value="Phospholipase D/nuclease"/>
    <property type="match status" value="2"/>
</dbReference>
<dbReference type="PANTHER" id="PTHR21248">
    <property type="entry name" value="CARDIOLIPIN SYNTHASE"/>
    <property type="match status" value="1"/>
</dbReference>
<dbReference type="PROSITE" id="PS50035">
    <property type="entry name" value="PLD"/>
    <property type="match status" value="2"/>
</dbReference>
<proteinExistence type="predicted"/>
<evidence type="ECO:0000256" key="1">
    <source>
        <dbReference type="ARBA" id="ARBA00004236"/>
    </source>
</evidence>
<evidence type="ECO:0000256" key="8">
    <source>
        <dbReference type="NCBIfam" id="TIGR04265"/>
    </source>
</evidence>
<keyword evidence="5" id="KW-0677">Repeat</keyword>
<dbReference type="Proteomes" id="UP000182350">
    <property type="component" value="Unassembled WGS sequence"/>
</dbReference>
<dbReference type="NCBIfam" id="TIGR04265">
    <property type="entry name" value="bac_cardiolipin"/>
    <property type="match status" value="1"/>
</dbReference>
<dbReference type="CDD" id="cd09155">
    <property type="entry name" value="PLDc_PaCLS_like_1"/>
    <property type="match status" value="1"/>
</dbReference>
<dbReference type="EMBL" id="FPJW01000002">
    <property type="protein sequence ID" value="SFX19383.1"/>
    <property type="molecule type" value="Genomic_DNA"/>
</dbReference>
<evidence type="ECO:0000256" key="4">
    <source>
        <dbReference type="ARBA" id="ARBA00022692"/>
    </source>
</evidence>
<evidence type="ECO:0000256" key="7">
    <source>
        <dbReference type="ARBA" id="ARBA00023136"/>
    </source>
</evidence>
<keyword evidence="11" id="KW-1185">Reference proteome</keyword>
<protein>
    <recommendedName>
        <fullName evidence="8">Cardiolipin synthase</fullName>
        <ecNumber evidence="8">2.7.8.-</ecNumber>
    </recommendedName>
</protein>
<dbReference type="STRING" id="1122209.SAMN02745752_00748"/>
<feature type="domain" description="PLD phosphodiesterase" evidence="9">
    <location>
        <begin position="396"/>
        <end position="423"/>
    </location>
</feature>
<keyword evidence="6" id="KW-1133">Transmembrane helix</keyword>
<keyword evidence="2" id="KW-1003">Cell membrane</keyword>
<accession>A0A1K1V2R0</accession>
<dbReference type="InterPro" id="IPR022924">
    <property type="entry name" value="Cardiolipin_synthase"/>
</dbReference>
<keyword evidence="3" id="KW-0808">Transferase</keyword>
<dbReference type="Gene3D" id="3.30.870.10">
    <property type="entry name" value="Endonuclease Chain A"/>
    <property type="match status" value="2"/>
</dbReference>
<comment type="subcellular location">
    <subcellularLocation>
        <location evidence="1">Cell membrane</location>
    </subcellularLocation>
</comment>
<feature type="domain" description="PLD phosphodiesterase" evidence="9">
    <location>
        <begin position="221"/>
        <end position="248"/>
    </location>
</feature>
<organism evidence="10 11">
    <name type="scientific">Marinospirillum alkaliphilum DSM 21637</name>
    <dbReference type="NCBI Taxonomy" id="1122209"/>
    <lineage>
        <taxon>Bacteria</taxon>
        <taxon>Pseudomonadati</taxon>
        <taxon>Pseudomonadota</taxon>
        <taxon>Gammaproteobacteria</taxon>
        <taxon>Oceanospirillales</taxon>
        <taxon>Oceanospirillaceae</taxon>
        <taxon>Marinospirillum</taxon>
    </lineage>
</organism>
<evidence type="ECO:0000313" key="10">
    <source>
        <dbReference type="EMBL" id="SFX19383.1"/>
    </source>
</evidence>
<dbReference type="AlphaFoldDB" id="A0A1K1V2R0"/>
<dbReference type="Pfam" id="PF13091">
    <property type="entry name" value="PLDc_2"/>
    <property type="match status" value="2"/>
</dbReference>
<dbReference type="RefSeq" id="WP_072325006.1">
    <property type="nucleotide sequence ID" value="NZ_FPJW01000002.1"/>
</dbReference>
<dbReference type="GO" id="GO:0032049">
    <property type="term" value="P:cardiolipin biosynthetic process"/>
    <property type="evidence" value="ECO:0007669"/>
    <property type="project" value="UniProtKB-UniRule"/>
</dbReference>
<dbReference type="SMART" id="SM00155">
    <property type="entry name" value="PLDc"/>
    <property type="match status" value="2"/>
</dbReference>
<gene>
    <name evidence="10" type="ORF">SAMN02745752_00748</name>
</gene>
<dbReference type="PANTHER" id="PTHR21248:SF22">
    <property type="entry name" value="PHOSPHOLIPASE D"/>
    <property type="match status" value="1"/>
</dbReference>
<name>A0A1K1V2R0_9GAMM</name>
<keyword evidence="4" id="KW-0812">Transmembrane</keyword>
<dbReference type="OrthoDB" id="9762009at2"/>
<dbReference type="GO" id="GO:0005886">
    <property type="term" value="C:plasma membrane"/>
    <property type="evidence" value="ECO:0007669"/>
    <property type="project" value="UniProtKB-SubCell"/>
</dbReference>
<dbReference type="CDD" id="cd09161">
    <property type="entry name" value="PLDc_PaCLS_like_2"/>
    <property type="match status" value="1"/>
</dbReference>
<evidence type="ECO:0000256" key="6">
    <source>
        <dbReference type="ARBA" id="ARBA00022989"/>
    </source>
</evidence>
<evidence type="ECO:0000259" key="9">
    <source>
        <dbReference type="PROSITE" id="PS50035"/>
    </source>
</evidence>
<sequence>MAARLGLLAKWRPRWWVFVLFAHLLGLLSSFDAMMSTRTAPGAVAWIVSLNTVPYVAVPSYWVFGRSRFQGYVSSRRDEDSLLSEKLTSKLAELQSQRYSGSSIDRHIAGIERLAKLPVLAGNHVSLLVDGEEAYGSIFAGIAAAQRYVLVQSYIIQSDAIGLKLQDALITKAREGVSVYLLYDEIGSYALSFSYLNELRKAGVQVHHFHSYRGVGNRFQLNFRNHRKIVVVDGQTGWLGGFNMGEEYLYGHPRLGRWRDTHMVVEGPAALALQLVFTEDWHWATEEILDLPWTPSIHTSHAAPVLILPSGPADRFETASLMVQQAIHSAHHRIWISSPYFVPDEGVQTMLKLAALNGVDVRIVIPERTDNTLTYWAAYAFLQPMLEAGVKIYRYQGGFLHGKAFLIDDSMAAVGTVNLDNRSFRLNFEVTALVLDRPFAADVQVMFEEDFARSRKMQLDDVSQLSVWHKARSRAAYLFAPVL</sequence>
<evidence type="ECO:0000256" key="2">
    <source>
        <dbReference type="ARBA" id="ARBA00022475"/>
    </source>
</evidence>
<evidence type="ECO:0000256" key="3">
    <source>
        <dbReference type="ARBA" id="ARBA00022679"/>
    </source>
</evidence>
<dbReference type="InterPro" id="IPR025202">
    <property type="entry name" value="PLD-like_dom"/>
</dbReference>
<reference evidence="10 11" key="1">
    <citation type="submission" date="2016-11" db="EMBL/GenBank/DDBJ databases">
        <authorList>
            <person name="Jaros S."/>
            <person name="Januszkiewicz K."/>
            <person name="Wedrychowicz H."/>
        </authorList>
    </citation>
    <scope>NUCLEOTIDE SEQUENCE [LARGE SCALE GENOMIC DNA]</scope>
    <source>
        <strain evidence="10 11">DSM 21637</strain>
    </source>
</reference>
<evidence type="ECO:0000313" key="11">
    <source>
        <dbReference type="Proteomes" id="UP000182350"/>
    </source>
</evidence>
<keyword evidence="7" id="KW-0472">Membrane</keyword>
<evidence type="ECO:0000256" key="5">
    <source>
        <dbReference type="ARBA" id="ARBA00022737"/>
    </source>
</evidence>